<dbReference type="SMART" id="SM00333">
    <property type="entry name" value="TUDOR"/>
    <property type="match status" value="1"/>
</dbReference>
<evidence type="ECO:0000256" key="6">
    <source>
        <dbReference type="ARBA" id="ARBA00023187"/>
    </source>
</evidence>
<protein>
    <recommendedName>
        <fullName evidence="9">Survival of motor neuron-related-splicing factor 30</fullName>
    </recommendedName>
    <alternativeName>
        <fullName evidence="10">Survival motor neuron domain-containing protein 1</fullName>
    </alternativeName>
</protein>
<reference evidence="13" key="1">
    <citation type="submission" date="2019-08" db="EMBL/GenBank/DDBJ databases">
        <title>The genome of the North American firefly Photinus pyralis.</title>
        <authorList>
            <consortium name="Photinus pyralis genome working group"/>
            <person name="Fallon T.R."/>
            <person name="Sander Lower S.E."/>
            <person name="Weng J.-K."/>
        </authorList>
    </citation>
    <scope>NUCLEOTIDE SEQUENCE</scope>
    <source>
        <strain evidence="13">TRF0915ILg1</strain>
        <tissue evidence="13">Whole body</tissue>
    </source>
</reference>
<evidence type="ECO:0000256" key="7">
    <source>
        <dbReference type="ARBA" id="ARBA00023242"/>
    </source>
</evidence>
<keyword evidence="7" id="KW-0539">Nucleus</keyword>
<evidence type="ECO:0000256" key="5">
    <source>
        <dbReference type="ARBA" id="ARBA00022728"/>
    </source>
</evidence>
<dbReference type="SMART" id="SM01161">
    <property type="entry name" value="DUF1767"/>
    <property type="match status" value="1"/>
</dbReference>
<dbReference type="OrthoDB" id="434939at2759"/>
<dbReference type="Pfam" id="PF06003">
    <property type="entry name" value="SMN_Tudor"/>
    <property type="match status" value="1"/>
</dbReference>
<dbReference type="InterPro" id="IPR010304">
    <property type="entry name" value="SMN_Tudor"/>
</dbReference>
<comment type="caution">
    <text evidence="13">The sequence shown here is derived from an EMBL/GenBank/DDBJ whole genome shotgun (WGS) entry which is preliminary data.</text>
</comment>
<name>A0A8K0C5U3_IGNLU</name>
<dbReference type="Gene3D" id="2.30.30.140">
    <property type="match status" value="1"/>
</dbReference>
<dbReference type="GO" id="GO:0005681">
    <property type="term" value="C:spliceosomal complex"/>
    <property type="evidence" value="ECO:0007669"/>
    <property type="project" value="UniProtKB-KW"/>
</dbReference>
<dbReference type="Pfam" id="PF08585">
    <property type="entry name" value="RMI1_N_C"/>
    <property type="match status" value="1"/>
</dbReference>
<dbReference type="Gene3D" id="2.40.50.770">
    <property type="entry name" value="RecQ-mediated genome instability protein Rmi1, C-terminal domain"/>
    <property type="match status" value="1"/>
</dbReference>
<dbReference type="GO" id="GO:0008380">
    <property type="term" value="P:RNA splicing"/>
    <property type="evidence" value="ECO:0007669"/>
    <property type="project" value="UniProtKB-KW"/>
</dbReference>
<feature type="compositionally biased region" description="Polar residues" evidence="11">
    <location>
        <begin position="316"/>
        <end position="328"/>
    </location>
</feature>
<evidence type="ECO:0000256" key="2">
    <source>
        <dbReference type="ARBA" id="ARBA00004408"/>
    </source>
</evidence>
<comment type="function">
    <text evidence="8">Involved in spliceosome assembly.</text>
</comment>
<evidence type="ECO:0000256" key="1">
    <source>
        <dbReference type="ARBA" id="ARBA00004324"/>
    </source>
</evidence>
<dbReference type="PANTHER" id="PTHR13681:SF24">
    <property type="entry name" value="TUDOR DOMAIN-CONTAINING PROTEIN 3"/>
    <property type="match status" value="1"/>
</dbReference>
<dbReference type="GO" id="GO:0003723">
    <property type="term" value="F:RNA binding"/>
    <property type="evidence" value="ECO:0007669"/>
    <property type="project" value="InterPro"/>
</dbReference>
<sequence>MFPVQKYISKEGYNLISEDGTVKHRKNVFENALNTDIKEFGESVLTNLLKQGKTGKVVLQIQKIRNVSAPKSKEDSQAAPRMLKLILTDGHTSCQAIEISNISSLSRIQTPPGSKLLINNARIFSNCILLHPNCCILLGGQVPVLFEKWELAKNMSAHIRTSAGPDGPPPWVNFGEKIVSSISNEPFKSLTSKIAKETTNDFDVHRQDAIANATSGAVKRVFGGGARIAQDNQLTNFRKGGNFARGNNENQNMQEYQRGYKSKRENKEKVNANEKPQKPPEKISLFDFLENKLLVNENTKSVGDSSLLKQEVQRINTQQKDPQRNNVMMPNPGIYQQNYSSNNASKTASNSENSTNLFQHNKHVNNSNIEAVTKGFGKVSLNSQFASRSLQQHLNLAKNKNENFKPKTNTNQNWKVGDLCLAKYWEDGKFYNATITNLTDRTCVVQFNGYGNVEEVLKTDCLPISDSGRGNITVKSNANRNYQGNAGYYNNRRTYSNSRSFNYKGT</sequence>
<dbReference type="InterPro" id="IPR013894">
    <property type="entry name" value="RMI1_OB"/>
</dbReference>
<gene>
    <name evidence="13" type="ORF">ILUMI_25189</name>
</gene>
<evidence type="ECO:0000256" key="11">
    <source>
        <dbReference type="SAM" id="MobiDB-lite"/>
    </source>
</evidence>
<evidence type="ECO:0000256" key="8">
    <source>
        <dbReference type="ARBA" id="ARBA00037618"/>
    </source>
</evidence>
<dbReference type="InterPro" id="IPR002999">
    <property type="entry name" value="Tudor"/>
</dbReference>
<dbReference type="GO" id="GO:0005737">
    <property type="term" value="C:cytoplasm"/>
    <property type="evidence" value="ECO:0007669"/>
    <property type="project" value="InterPro"/>
</dbReference>
<dbReference type="SUPFAM" id="SSF63748">
    <property type="entry name" value="Tudor/PWWP/MBT"/>
    <property type="match status" value="1"/>
</dbReference>
<keyword evidence="4" id="KW-0507">mRNA processing</keyword>
<dbReference type="GO" id="GO:0006397">
    <property type="term" value="P:mRNA processing"/>
    <property type="evidence" value="ECO:0007669"/>
    <property type="project" value="UniProtKB-KW"/>
</dbReference>
<evidence type="ECO:0000256" key="10">
    <source>
        <dbReference type="ARBA" id="ARBA00042567"/>
    </source>
</evidence>
<proteinExistence type="inferred from homology"/>
<dbReference type="AlphaFoldDB" id="A0A8K0C5U3"/>
<dbReference type="GO" id="GO:0015030">
    <property type="term" value="C:Cajal body"/>
    <property type="evidence" value="ECO:0007669"/>
    <property type="project" value="UniProtKB-SubCell"/>
</dbReference>
<evidence type="ECO:0000259" key="12">
    <source>
        <dbReference type="PROSITE" id="PS50304"/>
    </source>
</evidence>
<keyword evidence="5" id="KW-0747">Spliceosome</keyword>
<comment type="subcellular location">
    <subcellularLocation>
        <location evidence="1">Nucleus speckle</location>
    </subcellularLocation>
    <subcellularLocation>
        <location evidence="2">Nucleus</location>
        <location evidence="2">Cajal body</location>
    </subcellularLocation>
</comment>
<evidence type="ECO:0000313" key="13">
    <source>
        <dbReference type="EMBL" id="KAF2880973.1"/>
    </source>
</evidence>
<evidence type="ECO:0000256" key="4">
    <source>
        <dbReference type="ARBA" id="ARBA00022664"/>
    </source>
</evidence>
<keyword evidence="6" id="KW-0508">mRNA splicing</keyword>
<dbReference type="EMBL" id="VTPC01090880">
    <property type="protein sequence ID" value="KAF2880973.1"/>
    <property type="molecule type" value="Genomic_DNA"/>
</dbReference>
<feature type="region of interest" description="Disordered" evidence="11">
    <location>
        <begin position="316"/>
        <end position="354"/>
    </location>
</feature>
<evidence type="ECO:0000256" key="3">
    <source>
        <dbReference type="ARBA" id="ARBA00005371"/>
    </source>
</evidence>
<dbReference type="InterPro" id="IPR042470">
    <property type="entry name" value="RMI1_N_C_sf"/>
</dbReference>
<evidence type="ECO:0000313" key="14">
    <source>
        <dbReference type="Proteomes" id="UP000801492"/>
    </source>
</evidence>
<dbReference type="PROSITE" id="PS50304">
    <property type="entry name" value="TUDOR"/>
    <property type="match status" value="1"/>
</dbReference>
<comment type="similarity">
    <text evidence="3">Belongs to the SMN family.</text>
</comment>
<feature type="domain" description="Tudor" evidence="12">
    <location>
        <begin position="413"/>
        <end position="471"/>
    </location>
</feature>
<feature type="compositionally biased region" description="Low complexity" evidence="11">
    <location>
        <begin position="338"/>
        <end position="354"/>
    </location>
</feature>
<dbReference type="Proteomes" id="UP000801492">
    <property type="component" value="Unassembled WGS sequence"/>
</dbReference>
<evidence type="ECO:0000256" key="9">
    <source>
        <dbReference type="ARBA" id="ARBA00041083"/>
    </source>
</evidence>
<accession>A0A8K0C5U3</accession>
<keyword evidence="14" id="KW-1185">Reference proteome</keyword>
<organism evidence="13 14">
    <name type="scientific">Ignelater luminosus</name>
    <name type="common">Cucubano</name>
    <name type="synonym">Pyrophorus luminosus</name>
    <dbReference type="NCBI Taxonomy" id="2038154"/>
    <lineage>
        <taxon>Eukaryota</taxon>
        <taxon>Metazoa</taxon>
        <taxon>Ecdysozoa</taxon>
        <taxon>Arthropoda</taxon>
        <taxon>Hexapoda</taxon>
        <taxon>Insecta</taxon>
        <taxon>Pterygota</taxon>
        <taxon>Neoptera</taxon>
        <taxon>Endopterygota</taxon>
        <taxon>Coleoptera</taxon>
        <taxon>Polyphaga</taxon>
        <taxon>Elateriformia</taxon>
        <taxon>Elateroidea</taxon>
        <taxon>Elateridae</taxon>
        <taxon>Agrypninae</taxon>
        <taxon>Pyrophorini</taxon>
        <taxon>Ignelater</taxon>
    </lineage>
</organism>
<dbReference type="PANTHER" id="PTHR13681">
    <property type="entry name" value="SURVIVAL OF MOTOR NEURON-RELATED-SPLICING FACTOR 30-RELATED"/>
    <property type="match status" value="1"/>
</dbReference>
<dbReference type="GO" id="GO:0016607">
    <property type="term" value="C:nuclear speck"/>
    <property type="evidence" value="ECO:0007669"/>
    <property type="project" value="UniProtKB-SubCell"/>
</dbReference>